<dbReference type="InterPro" id="IPR005880">
    <property type="entry name" value="Ribosomal_uL2_bac/org-type"/>
</dbReference>
<sequence>MKIKRHKPTSPGQRSRVTVNNKHLSKKRPVKKLTVTLTKHAGRSRGTISVRHQGGGHKRLYRIIDFKRSDKTGVAAEVIALEYDPNRSANIALLKYEDGEVRYILAPKGLMVGASVMSGSSAKIETGNALPLGDIPVGMEVHNVEMSPGQGGKVVRSAGQSARVMAIDEGWVHVKLPSGEVRKFDARCYATIGAVGNSEHAQRVLGKAGASRHLGKRPQVRGTAMAAGDHKHGGGEGRTGTGRVPRTVYGKAAYGKRTRKKNKKSNRYVVKSRRDK</sequence>
<feature type="region of interest" description="Disordered" evidence="6">
    <location>
        <begin position="1"/>
        <end position="28"/>
    </location>
</feature>
<dbReference type="HAMAP" id="MF_01320_B">
    <property type="entry name" value="Ribosomal_uL2_B"/>
    <property type="match status" value="1"/>
</dbReference>
<accession>A0A955RR41</accession>
<dbReference type="InterPro" id="IPR022669">
    <property type="entry name" value="Ribosomal_uL2_C"/>
</dbReference>
<feature type="compositionally biased region" description="Basic residues" evidence="6">
    <location>
        <begin position="254"/>
        <end position="276"/>
    </location>
</feature>
<keyword evidence="2 5" id="KW-0689">Ribosomal protein</keyword>
<feature type="region of interest" description="Disordered" evidence="6">
    <location>
        <begin position="208"/>
        <end position="276"/>
    </location>
</feature>
<feature type="domain" description="Large ribosomal subunit protein uL2 RNA-binding" evidence="8">
    <location>
        <begin position="42"/>
        <end position="118"/>
    </location>
</feature>
<feature type="compositionally biased region" description="Polar residues" evidence="6">
    <location>
        <begin position="10"/>
        <end position="22"/>
    </location>
</feature>
<reference evidence="9" key="2">
    <citation type="journal article" date="2021" name="Microbiome">
        <title>Successional dynamics and alternative stable states in a saline activated sludge microbial community over 9 years.</title>
        <authorList>
            <person name="Wang Y."/>
            <person name="Ye J."/>
            <person name="Ju F."/>
            <person name="Liu L."/>
            <person name="Boyd J.A."/>
            <person name="Deng Y."/>
            <person name="Parks D.H."/>
            <person name="Jiang X."/>
            <person name="Yin X."/>
            <person name="Woodcroft B.J."/>
            <person name="Tyson G.W."/>
            <person name="Hugenholtz P."/>
            <person name="Polz M.F."/>
            <person name="Zhang T."/>
        </authorList>
    </citation>
    <scope>NUCLEOTIDE SEQUENCE</scope>
    <source>
        <strain evidence="9">HKST-UBA03</strain>
    </source>
</reference>
<evidence type="ECO:0000313" key="10">
    <source>
        <dbReference type="Proteomes" id="UP000751518"/>
    </source>
</evidence>
<evidence type="ECO:0000259" key="8">
    <source>
        <dbReference type="SMART" id="SM01383"/>
    </source>
</evidence>
<dbReference type="FunFam" id="2.30.30.30:FF:000001">
    <property type="entry name" value="50S ribosomal protein L2"/>
    <property type="match status" value="1"/>
</dbReference>
<feature type="domain" description="Large ribosomal subunit protein uL2 C-terminal" evidence="7">
    <location>
        <begin position="124"/>
        <end position="252"/>
    </location>
</feature>
<dbReference type="Gene3D" id="2.40.50.140">
    <property type="entry name" value="Nucleic acid-binding proteins"/>
    <property type="match status" value="1"/>
</dbReference>
<dbReference type="InterPro" id="IPR014726">
    <property type="entry name" value="Ribosomal_uL2_dom3"/>
</dbReference>
<evidence type="ECO:0000259" key="7">
    <source>
        <dbReference type="SMART" id="SM01382"/>
    </source>
</evidence>
<dbReference type="GO" id="GO:0003735">
    <property type="term" value="F:structural constituent of ribosome"/>
    <property type="evidence" value="ECO:0007669"/>
    <property type="project" value="InterPro"/>
</dbReference>
<gene>
    <name evidence="5 9" type="primary">rplB</name>
    <name evidence="9" type="ORF">KC614_02810</name>
</gene>
<dbReference type="GO" id="GO:0015934">
    <property type="term" value="C:large ribosomal subunit"/>
    <property type="evidence" value="ECO:0007669"/>
    <property type="project" value="InterPro"/>
</dbReference>
<evidence type="ECO:0000256" key="5">
    <source>
        <dbReference type="HAMAP-Rule" id="MF_01320"/>
    </source>
</evidence>
<protein>
    <recommendedName>
        <fullName evidence="4 5">Large ribosomal subunit protein uL2</fullName>
    </recommendedName>
</protein>
<dbReference type="AlphaFoldDB" id="A0A955RR41"/>
<comment type="function">
    <text evidence="5">One of the primary rRNA binding proteins. Required for association of the 30S and 50S subunits to form the 70S ribosome, for tRNA binding and peptide bond formation. It has been suggested to have peptidyltransferase activity; this is somewhat controversial. Makes several contacts with the 16S rRNA in the 70S ribosome.</text>
</comment>
<comment type="subunit">
    <text evidence="5">Part of the 50S ribosomal subunit. Forms a bridge to the 30S subunit in the 70S ribosome.</text>
</comment>
<evidence type="ECO:0000256" key="1">
    <source>
        <dbReference type="ARBA" id="ARBA00005636"/>
    </source>
</evidence>
<organism evidence="9 10">
    <name type="scientific">candidate division WWE3 bacterium</name>
    <dbReference type="NCBI Taxonomy" id="2053526"/>
    <lineage>
        <taxon>Bacteria</taxon>
        <taxon>Katanobacteria</taxon>
    </lineage>
</organism>
<dbReference type="InterPro" id="IPR012340">
    <property type="entry name" value="NA-bd_OB-fold"/>
</dbReference>
<dbReference type="GO" id="GO:0019843">
    <property type="term" value="F:rRNA binding"/>
    <property type="evidence" value="ECO:0007669"/>
    <property type="project" value="UniProtKB-UniRule"/>
</dbReference>
<dbReference type="SMART" id="SM01383">
    <property type="entry name" value="Ribosomal_L2"/>
    <property type="match status" value="1"/>
</dbReference>
<dbReference type="GO" id="GO:0016740">
    <property type="term" value="F:transferase activity"/>
    <property type="evidence" value="ECO:0007669"/>
    <property type="project" value="InterPro"/>
</dbReference>
<dbReference type="InterPro" id="IPR014722">
    <property type="entry name" value="Rib_uL2_dom2"/>
</dbReference>
<reference evidence="9" key="1">
    <citation type="submission" date="2020-04" db="EMBL/GenBank/DDBJ databases">
        <authorList>
            <person name="Zhang T."/>
        </authorList>
    </citation>
    <scope>NUCLEOTIDE SEQUENCE</scope>
    <source>
        <strain evidence="9">HKST-UBA03</strain>
    </source>
</reference>
<dbReference type="InterPro" id="IPR008991">
    <property type="entry name" value="Translation_prot_SH3-like_sf"/>
</dbReference>
<dbReference type="Proteomes" id="UP000751518">
    <property type="component" value="Unassembled WGS sequence"/>
</dbReference>
<name>A0A955RR41_UNCKA</name>
<evidence type="ECO:0000313" key="9">
    <source>
        <dbReference type="EMBL" id="MCA9392109.1"/>
    </source>
</evidence>
<dbReference type="SUPFAM" id="SSF50249">
    <property type="entry name" value="Nucleic acid-binding proteins"/>
    <property type="match status" value="1"/>
</dbReference>
<dbReference type="PANTHER" id="PTHR13691">
    <property type="entry name" value="RIBOSOMAL PROTEIN L2"/>
    <property type="match status" value="1"/>
</dbReference>
<dbReference type="PANTHER" id="PTHR13691:SF5">
    <property type="entry name" value="LARGE RIBOSOMAL SUBUNIT PROTEIN UL2M"/>
    <property type="match status" value="1"/>
</dbReference>
<dbReference type="FunFam" id="4.10.950.10:FF:000001">
    <property type="entry name" value="50S ribosomal protein L2"/>
    <property type="match status" value="1"/>
</dbReference>
<keyword evidence="5" id="KW-0694">RNA-binding</keyword>
<dbReference type="GO" id="GO:0002181">
    <property type="term" value="P:cytoplasmic translation"/>
    <property type="evidence" value="ECO:0007669"/>
    <property type="project" value="TreeGrafter"/>
</dbReference>
<evidence type="ECO:0000256" key="4">
    <source>
        <dbReference type="ARBA" id="ARBA00035242"/>
    </source>
</evidence>
<keyword evidence="5" id="KW-0699">rRNA-binding</keyword>
<dbReference type="NCBIfam" id="TIGR01171">
    <property type="entry name" value="rplB_bact"/>
    <property type="match status" value="1"/>
</dbReference>
<evidence type="ECO:0000256" key="3">
    <source>
        <dbReference type="ARBA" id="ARBA00023274"/>
    </source>
</evidence>
<feature type="compositionally biased region" description="Low complexity" evidence="6">
    <location>
        <begin position="241"/>
        <end position="250"/>
    </location>
</feature>
<dbReference type="InterPro" id="IPR022666">
    <property type="entry name" value="Ribosomal_uL2_RNA-bd_dom"/>
</dbReference>
<comment type="caution">
    <text evidence="9">The sequence shown here is derived from an EMBL/GenBank/DDBJ whole genome shotgun (WGS) entry which is preliminary data.</text>
</comment>
<comment type="similarity">
    <text evidence="1 5">Belongs to the universal ribosomal protein uL2 family.</text>
</comment>
<dbReference type="Gene3D" id="4.10.950.10">
    <property type="entry name" value="Ribosomal protein L2, domain 3"/>
    <property type="match status" value="1"/>
</dbReference>
<dbReference type="Pfam" id="PF00181">
    <property type="entry name" value="Ribosomal_L2_N"/>
    <property type="match status" value="1"/>
</dbReference>
<dbReference type="PIRSF" id="PIRSF002158">
    <property type="entry name" value="Ribosomal_L2"/>
    <property type="match status" value="1"/>
</dbReference>
<dbReference type="SMART" id="SM01382">
    <property type="entry name" value="Ribosomal_L2_C"/>
    <property type="match status" value="1"/>
</dbReference>
<keyword evidence="3 5" id="KW-0687">Ribonucleoprotein</keyword>
<evidence type="ECO:0000256" key="2">
    <source>
        <dbReference type="ARBA" id="ARBA00022980"/>
    </source>
</evidence>
<dbReference type="EMBL" id="JAGQKZ010000020">
    <property type="protein sequence ID" value="MCA9392109.1"/>
    <property type="molecule type" value="Genomic_DNA"/>
</dbReference>
<dbReference type="SUPFAM" id="SSF50104">
    <property type="entry name" value="Translation proteins SH3-like domain"/>
    <property type="match status" value="1"/>
</dbReference>
<evidence type="ECO:0000256" key="6">
    <source>
        <dbReference type="SAM" id="MobiDB-lite"/>
    </source>
</evidence>
<dbReference type="Gene3D" id="2.30.30.30">
    <property type="match status" value="1"/>
</dbReference>
<proteinExistence type="inferred from homology"/>
<dbReference type="Pfam" id="PF03947">
    <property type="entry name" value="Ribosomal_L2_C"/>
    <property type="match status" value="1"/>
</dbReference>
<dbReference type="InterPro" id="IPR002171">
    <property type="entry name" value="Ribosomal_uL2"/>
</dbReference>